<keyword evidence="3" id="KW-1185">Reference proteome</keyword>
<dbReference type="EMBL" id="JAERRH010000003">
    <property type="protein sequence ID" value="MBL1104955.1"/>
    <property type="molecule type" value="Genomic_DNA"/>
</dbReference>
<sequence>MWPFTRQTQVSPEAETAKRAAEKSLHDAQAHLPVVEAKLNESRRVKEQLSAHNRANRYSDWIEAVVLGRLSDG</sequence>
<gene>
    <name evidence="2" type="ORF">JK361_10170</name>
</gene>
<evidence type="ECO:0000313" key="2">
    <source>
        <dbReference type="EMBL" id="MBL1104955.1"/>
    </source>
</evidence>
<name>A0ABS1NYD9_9ACTN</name>
<evidence type="ECO:0000256" key="1">
    <source>
        <dbReference type="SAM" id="MobiDB-lite"/>
    </source>
</evidence>
<feature type="region of interest" description="Disordered" evidence="1">
    <location>
        <begin position="1"/>
        <end position="26"/>
    </location>
</feature>
<dbReference type="RefSeq" id="WP_201815405.1">
    <property type="nucleotide sequence ID" value="NZ_JAERRH010000003.1"/>
</dbReference>
<feature type="compositionally biased region" description="Polar residues" evidence="1">
    <location>
        <begin position="1"/>
        <end position="11"/>
    </location>
</feature>
<organism evidence="2 3">
    <name type="scientific">Streptomyces musisoli</name>
    <dbReference type="NCBI Taxonomy" id="2802280"/>
    <lineage>
        <taxon>Bacteria</taxon>
        <taxon>Bacillati</taxon>
        <taxon>Actinomycetota</taxon>
        <taxon>Actinomycetes</taxon>
        <taxon>Kitasatosporales</taxon>
        <taxon>Streptomycetaceae</taxon>
        <taxon>Streptomyces</taxon>
    </lineage>
</organism>
<dbReference type="InterPro" id="IPR056037">
    <property type="entry name" value="DUF7620"/>
</dbReference>
<dbReference type="Pfam" id="PF24596">
    <property type="entry name" value="DUF7620"/>
    <property type="match status" value="1"/>
</dbReference>
<proteinExistence type="predicted"/>
<reference evidence="2 3" key="1">
    <citation type="submission" date="2021-01" db="EMBL/GenBank/DDBJ databases">
        <title>WGS of actinomycetes isolated from Thailand.</title>
        <authorList>
            <person name="Thawai C."/>
        </authorList>
    </citation>
    <scope>NUCLEOTIDE SEQUENCE [LARGE SCALE GENOMIC DNA]</scope>
    <source>
        <strain evidence="2 3">CH5-8</strain>
    </source>
</reference>
<evidence type="ECO:0000313" key="3">
    <source>
        <dbReference type="Proteomes" id="UP000621386"/>
    </source>
</evidence>
<protein>
    <submittedName>
        <fullName evidence="2">Uncharacterized protein</fullName>
    </submittedName>
</protein>
<dbReference type="Proteomes" id="UP000621386">
    <property type="component" value="Unassembled WGS sequence"/>
</dbReference>
<feature type="compositionally biased region" description="Basic and acidic residues" evidence="1">
    <location>
        <begin position="15"/>
        <end position="26"/>
    </location>
</feature>
<comment type="caution">
    <text evidence="2">The sequence shown here is derived from an EMBL/GenBank/DDBJ whole genome shotgun (WGS) entry which is preliminary data.</text>
</comment>
<accession>A0ABS1NYD9</accession>